<feature type="region of interest" description="Disordered" evidence="1">
    <location>
        <begin position="1"/>
        <end position="23"/>
    </location>
</feature>
<feature type="region of interest" description="Disordered" evidence="1">
    <location>
        <begin position="143"/>
        <end position="224"/>
    </location>
</feature>
<accession>A0A5B7HUY9</accession>
<sequence length="289" mass="30993">MARSPALHGASGESSSRSSGVKHVSLEVTNTRESLIDMHTGYGEQGRMGAHLTPALHRPCSRLAAFNFMRYHSCGLEAVAFSTSYSSSSSESPVCLASLVFLFLRGVLARSFVRSLSFPSSRSALSSVSRHTLVQGRVLLLPSSHPLTTGTAKPDTRPMAPGSPPRRDSPAHPHTPEPRAGRESPPDRVQRQHHDGPAVPGSHERPSQVPRGRPGVTGDAPPLPDLHHAAAIVMAGPSSIDISTFHGLHTWDRLRVGRRGRKDGTGRHLQRGRRGGGARDTPKGKYHGC</sequence>
<gene>
    <name evidence="2" type="ORF">E2C01_069598</name>
</gene>
<protein>
    <submittedName>
        <fullName evidence="2">Uncharacterized protein</fullName>
    </submittedName>
</protein>
<dbReference type="Proteomes" id="UP000324222">
    <property type="component" value="Unassembled WGS sequence"/>
</dbReference>
<evidence type="ECO:0000313" key="3">
    <source>
        <dbReference type="Proteomes" id="UP000324222"/>
    </source>
</evidence>
<evidence type="ECO:0000256" key="1">
    <source>
        <dbReference type="SAM" id="MobiDB-lite"/>
    </source>
</evidence>
<proteinExistence type="predicted"/>
<comment type="caution">
    <text evidence="2">The sequence shown here is derived from an EMBL/GenBank/DDBJ whole genome shotgun (WGS) entry which is preliminary data.</text>
</comment>
<reference evidence="2 3" key="1">
    <citation type="submission" date="2019-05" db="EMBL/GenBank/DDBJ databases">
        <title>Another draft genome of Portunus trituberculatus and its Hox gene families provides insights of decapod evolution.</title>
        <authorList>
            <person name="Jeong J.-H."/>
            <person name="Song I."/>
            <person name="Kim S."/>
            <person name="Choi T."/>
            <person name="Kim D."/>
            <person name="Ryu S."/>
            <person name="Kim W."/>
        </authorList>
    </citation>
    <scope>NUCLEOTIDE SEQUENCE [LARGE SCALE GENOMIC DNA]</scope>
    <source>
        <tissue evidence="2">Muscle</tissue>
    </source>
</reference>
<feature type="compositionally biased region" description="Low complexity" evidence="1">
    <location>
        <begin position="9"/>
        <end position="19"/>
    </location>
</feature>
<name>A0A5B7HUY9_PORTR</name>
<organism evidence="2 3">
    <name type="scientific">Portunus trituberculatus</name>
    <name type="common">Swimming crab</name>
    <name type="synonym">Neptunus trituberculatus</name>
    <dbReference type="NCBI Taxonomy" id="210409"/>
    <lineage>
        <taxon>Eukaryota</taxon>
        <taxon>Metazoa</taxon>
        <taxon>Ecdysozoa</taxon>
        <taxon>Arthropoda</taxon>
        <taxon>Crustacea</taxon>
        <taxon>Multicrustacea</taxon>
        <taxon>Malacostraca</taxon>
        <taxon>Eumalacostraca</taxon>
        <taxon>Eucarida</taxon>
        <taxon>Decapoda</taxon>
        <taxon>Pleocyemata</taxon>
        <taxon>Brachyura</taxon>
        <taxon>Eubrachyura</taxon>
        <taxon>Portunoidea</taxon>
        <taxon>Portunidae</taxon>
        <taxon>Portuninae</taxon>
        <taxon>Portunus</taxon>
    </lineage>
</organism>
<feature type="region of interest" description="Disordered" evidence="1">
    <location>
        <begin position="259"/>
        <end position="289"/>
    </location>
</feature>
<dbReference type="AlphaFoldDB" id="A0A5B7HUY9"/>
<evidence type="ECO:0000313" key="2">
    <source>
        <dbReference type="EMBL" id="MPC75212.1"/>
    </source>
</evidence>
<keyword evidence="3" id="KW-1185">Reference proteome</keyword>
<feature type="compositionally biased region" description="Basic and acidic residues" evidence="1">
    <location>
        <begin position="165"/>
        <end position="206"/>
    </location>
</feature>
<dbReference type="EMBL" id="VSRR010040607">
    <property type="protein sequence ID" value="MPC75212.1"/>
    <property type="molecule type" value="Genomic_DNA"/>
</dbReference>